<evidence type="ECO:0000313" key="1">
    <source>
        <dbReference type="EMBL" id="RZB64249.1"/>
    </source>
</evidence>
<dbReference type="AlphaFoldDB" id="A0A445GSN1"/>
<reference evidence="1 2" key="1">
    <citation type="submission" date="2018-09" db="EMBL/GenBank/DDBJ databases">
        <title>A high-quality reference genome of wild soybean provides a powerful tool to mine soybean genomes.</title>
        <authorList>
            <person name="Xie M."/>
            <person name="Chung C.Y.L."/>
            <person name="Li M.-W."/>
            <person name="Wong F.-L."/>
            <person name="Chan T.-F."/>
            <person name="Lam H.-M."/>
        </authorList>
    </citation>
    <scope>NUCLEOTIDE SEQUENCE [LARGE SCALE GENOMIC DNA]</scope>
    <source>
        <strain evidence="2">cv. W05</strain>
        <tissue evidence="1">Hypocotyl of etiolated seedlings</tissue>
    </source>
</reference>
<comment type="caution">
    <text evidence="1">The sequence shown here is derived from an EMBL/GenBank/DDBJ whole genome shotgun (WGS) entry which is preliminary data.</text>
</comment>
<name>A0A445GSN1_GLYSO</name>
<keyword evidence="2" id="KW-1185">Reference proteome</keyword>
<gene>
    <name evidence="1" type="ORF">D0Y65_040695</name>
</gene>
<sequence>MERRKNKRAREDDGVEIESSFENYNNNIAKKEKNEVEEKDCSKAWDYSHLTMGVFDFPWMKDGVISKSYECLDFEDDSWSSLERQETLFKASGIDFSEEYGLCETPEASMAHIQEAKLVEDMWKPFESNGLELEAEDGDCIWSFLLNKPL</sequence>
<proteinExistence type="predicted"/>
<dbReference type="Gramene" id="XM_028345849.1">
    <property type="protein sequence ID" value="XP_028201650.1"/>
    <property type="gene ID" value="LOC114385778"/>
</dbReference>
<protein>
    <submittedName>
        <fullName evidence="1">Uncharacterized protein</fullName>
    </submittedName>
</protein>
<dbReference type="EMBL" id="QZWG01000015">
    <property type="protein sequence ID" value="RZB64249.1"/>
    <property type="molecule type" value="Genomic_DNA"/>
</dbReference>
<dbReference type="Proteomes" id="UP000289340">
    <property type="component" value="Chromosome 15"/>
</dbReference>
<evidence type="ECO:0000313" key="2">
    <source>
        <dbReference type="Proteomes" id="UP000289340"/>
    </source>
</evidence>
<organism evidence="1 2">
    <name type="scientific">Glycine soja</name>
    <name type="common">Wild soybean</name>
    <dbReference type="NCBI Taxonomy" id="3848"/>
    <lineage>
        <taxon>Eukaryota</taxon>
        <taxon>Viridiplantae</taxon>
        <taxon>Streptophyta</taxon>
        <taxon>Embryophyta</taxon>
        <taxon>Tracheophyta</taxon>
        <taxon>Spermatophyta</taxon>
        <taxon>Magnoliopsida</taxon>
        <taxon>eudicotyledons</taxon>
        <taxon>Gunneridae</taxon>
        <taxon>Pentapetalae</taxon>
        <taxon>rosids</taxon>
        <taxon>fabids</taxon>
        <taxon>Fabales</taxon>
        <taxon>Fabaceae</taxon>
        <taxon>Papilionoideae</taxon>
        <taxon>50 kb inversion clade</taxon>
        <taxon>NPAAA clade</taxon>
        <taxon>indigoferoid/millettioid clade</taxon>
        <taxon>Phaseoleae</taxon>
        <taxon>Glycine</taxon>
        <taxon>Glycine subgen. Soja</taxon>
    </lineage>
</organism>
<accession>A0A445GSN1</accession>